<feature type="transmembrane region" description="Helical" evidence="9">
    <location>
        <begin position="23"/>
        <end position="41"/>
    </location>
</feature>
<evidence type="ECO:0000313" key="11">
    <source>
        <dbReference type="Proteomes" id="UP000501812"/>
    </source>
</evidence>
<keyword evidence="7" id="KW-0624">Polysaccharide degradation</keyword>
<evidence type="ECO:0000313" key="10">
    <source>
        <dbReference type="EMBL" id="QJE94741.1"/>
    </source>
</evidence>
<keyword evidence="11" id="KW-1185">Reference proteome</keyword>
<evidence type="ECO:0000256" key="9">
    <source>
        <dbReference type="SAM" id="Phobius"/>
    </source>
</evidence>
<keyword evidence="5" id="KW-0119">Carbohydrate metabolism</keyword>
<dbReference type="GO" id="GO:0016977">
    <property type="term" value="F:chitosanase activity"/>
    <property type="evidence" value="ECO:0007669"/>
    <property type="project" value="InterPro"/>
</dbReference>
<evidence type="ECO:0000256" key="1">
    <source>
        <dbReference type="ARBA" id="ARBA00004613"/>
    </source>
</evidence>
<feature type="region of interest" description="Disordered" evidence="8">
    <location>
        <begin position="481"/>
        <end position="527"/>
    </location>
</feature>
<protein>
    <recommendedName>
        <fullName evidence="12">Chitosanase of glycosyl hydrolase group 75</fullName>
    </recommendedName>
</protein>
<evidence type="ECO:0000256" key="6">
    <source>
        <dbReference type="ARBA" id="ARBA00023295"/>
    </source>
</evidence>
<evidence type="ECO:0000256" key="2">
    <source>
        <dbReference type="ARBA" id="ARBA00022525"/>
    </source>
</evidence>
<dbReference type="KEGG" id="luo:HHL09_02740"/>
<proteinExistence type="predicted"/>
<dbReference type="RefSeq" id="WP_169452962.1">
    <property type="nucleotide sequence ID" value="NZ_CP051774.1"/>
</dbReference>
<keyword evidence="9" id="KW-0472">Membrane</keyword>
<name>A0A858RDN8_9BACT</name>
<dbReference type="Pfam" id="PF07335">
    <property type="entry name" value="Glyco_hydro_75"/>
    <property type="match status" value="1"/>
</dbReference>
<evidence type="ECO:0000256" key="4">
    <source>
        <dbReference type="ARBA" id="ARBA00022801"/>
    </source>
</evidence>
<dbReference type="GO" id="GO:0005576">
    <property type="term" value="C:extracellular region"/>
    <property type="evidence" value="ECO:0007669"/>
    <property type="project" value="UniProtKB-SubCell"/>
</dbReference>
<organism evidence="10 11">
    <name type="scientific">Luteolibacter luteus</name>
    <dbReference type="NCBI Taxonomy" id="2728835"/>
    <lineage>
        <taxon>Bacteria</taxon>
        <taxon>Pseudomonadati</taxon>
        <taxon>Verrucomicrobiota</taxon>
        <taxon>Verrucomicrobiia</taxon>
        <taxon>Verrucomicrobiales</taxon>
        <taxon>Verrucomicrobiaceae</taxon>
        <taxon>Luteolibacter</taxon>
    </lineage>
</organism>
<keyword evidence="4" id="KW-0378">Hydrolase</keyword>
<reference evidence="10 11" key="1">
    <citation type="submission" date="2020-04" db="EMBL/GenBank/DDBJ databases">
        <title>Luteolibacter sp. G-1-1-1 isolated from soil.</title>
        <authorList>
            <person name="Dahal R.H."/>
        </authorList>
    </citation>
    <scope>NUCLEOTIDE SEQUENCE [LARGE SCALE GENOMIC DNA]</scope>
    <source>
        <strain evidence="10 11">G-1-1-1</strain>
    </source>
</reference>
<keyword evidence="9" id="KW-1133">Transmembrane helix</keyword>
<feature type="compositionally biased region" description="Pro residues" evidence="8">
    <location>
        <begin position="483"/>
        <end position="492"/>
    </location>
</feature>
<keyword evidence="9" id="KW-0812">Transmembrane</keyword>
<dbReference type="EMBL" id="CP051774">
    <property type="protein sequence ID" value="QJE94741.1"/>
    <property type="molecule type" value="Genomic_DNA"/>
</dbReference>
<evidence type="ECO:0000256" key="5">
    <source>
        <dbReference type="ARBA" id="ARBA00023277"/>
    </source>
</evidence>
<dbReference type="Proteomes" id="UP000501812">
    <property type="component" value="Chromosome"/>
</dbReference>
<dbReference type="PANTHER" id="PTHR42061">
    <property type="entry name" value="ENDO-CHITOSANASE"/>
    <property type="match status" value="1"/>
</dbReference>
<feature type="compositionally biased region" description="Low complexity" evidence="8">
    <location>
        <begin position="493"/>
        <end position="514"/>
    </location>
</feature>
<dbReference type="InterPro" id="IPR009939">
    <property type="entry name" value="Chitosanase_fungal"/>
</dbReference>
<evidence type="ECO:0000256" key="7">
    <source>
        <dbReference type="ARBA" id="ARBA00023326"/>
    </source>
</evidence>
<gene>
    <name evidence="10" type="ORF">HHL09_02740</name>
</gene>
<evidence type="ECO:0000256" key="3">
    <source>
        <dbReference type="ARBA" id="ARBA00022729"/>
    </source>
</evidence>
<dbReference type="GO" id="GO:0000272">
    <property type="term" value="P:polysaccharide catabolic process"/>
    <property type="evidence" value="ECO:0007669"/>
    <property type="project" value="UniProtKB-KW"/>
</dbReference>
<keyword evidence="3" id="KW-0732">Signal</keyword>
<comment type="subcellular location">
    <subcellularLocation>
        <location evidence="1">Secreted</location>
    </subcellularLocation>
</comment>
<feature type="region of interest" description="Disordered" evidence="8">
    <location>
        <begin position="101"/>
        <end position="139"/>
    </location>
</feature>
<dbReference type="PANTHER" id="PTHR42061:SF6">
    <property type="entry name" value="ENDO-CHITOSANASE"/>
    <property type="match status" value="1"/>
</dbReference>
<keyword evidence="6" id="KW-0326">Glycosidase</keyword>
<evidence type="ECO:0008006" key="12">
    <source>
        <dbReference type="Google" id="ProtNLM"/>
    </source>
</evidence>
<accession>A0A858RDN8</accession>
<evidence type="ECO:0000256" key="8">
    <source>
        <dbReference type="SAM" id="MobiDB-lite"/>
    </source>
</evidence>
<keyword evidence="2" id="KW-0964">Secreted</keyword>
<dbReference type="AlphaFoldDB" id="A0A858RDN8"/>
<sequence length="527" mass="57976">MSQGDPNHIEGVRAKSPRKASFPWLRASVFVVVVAGAVLVFTPPGEKILRGVKRLVLPTPPPVVKKDSEADDLLRQLEAQHREKLEELENSFQSERTALKKQLEEAAKRQTAAETPDDPEPPLSEHTAKSGGDVSTLRSGIPFKTEVKVEKGTIASRERKDRESYTAEYTLKIRVPEPSKTMEQLQTVNPKLPKLLPGLPAMMEKPEVSRWFFALYDNKTERLKKDATRLNELLTKHNYYDCETILNLKHPQSGRKVFLLQAEMDVVSDGSDGDRLATMPDEIVNSTHYQPFTSYGWPKKTATPNPMVAGWEKRIVGANKELADSKTPADRKTWLRDRIKYLKRGIEDMKGRSFLIADYDPFIVIPVNLLSASDPFAPKVGDYAVVVHGEKVYPAIVGDGGPTFKVGEASLRMAKEINPRASSYSRPESDLVVTYLVFPGSREETKTPPDYEKWRTKCDELLKECGGLGEGVELHRWQNLLPDPAPPAPAPAVPAGTPAAGAGEAAPVSEAAAPAPTPAPAVPGGGN</sequence>